<comment type="catalytic activity">
    <reaction evidence="1">
        <text>Selective cleavage of Arg-|-Ile bond in factor X to form factor Xa.</text>
        <dbReference type="EC" id="3.4.21.22"/>
    </reaction>
</comment>
<comment type="subcellular location">
    <subcellularLocation>
        <location evidence="3">Secreted</location>
    </subcellularLocation>
</comment>
<dbReference type="FunFam" id="2.10.25.10:FF:000162">
    <property type="entry name" value="Coagulation factor X (Predicted)"/>
    <property type="match status" value="1"/>
</dbReference>
<keyword evidence="17 23" id="KW-1015">Disulfide bond</keyword>
<evidence type="ECO:0000256" key="5">
    <source>
        <dbReference type="ARBA" id="ARBA00019454"/>
    </source>
</evidence>
<keyword evidence="19" id="KW-0379">Hydroxylation</keyword>
<dbReference type="Gene3D" id="4.10.740.10">
    <property type="entry name" value="Coagulation Factor IX"/>
    <property type="match status" value="1"/>
</dbReference>
<feature type="domain" description="Peptidase S1" evidence="27">
    <location>
        <begin position="202"/>
        <end position="423"/>
    </location>
</feature>
<evidence type="ECO:0000256" key="8">
    <source>
        <dbReference type="ARBA" id="ARBA00022536"/>
    </source>
</evidence>
<evidence type="ECO:0000256" key="12">
    <source>
        <dbReference type="ARBA" id="ARBA00022801"/>
    </source>
</evidence>
<dbReference type="GO" id="GO:0031638">
    <property type="term" value="P:zymogen activation"/>
    <property type="evidence" value="ECO:0007669"/>
    <property type="project" value="TreeGrafter"/>
</dbReference>
<keyword evidence="10 24" id="KW-0645">Protease</keyword>
<evidence type="ECO:0000256" key="19">
    <source>
        <dbReference type="ARBA" id="ARBA00023278"/>
    </source>
</evidence>
<dbReference type="InterPro" id="IPR000152">
    <property type="entry name" value="EGF-type_Asp/Asn_hydroxyl_site"/>
</dbReference>
<dbReference type="Pfam" id="PF00008">
    <property type="entry name" value="EGF"/>
    <property type="match status" value="1"/>
</dbReference>
<dbReference type="InterPro" id="IPR000294">
    <property type="entry name" value="GLA_domain"/>
</dbReference>
<keyword evidence="7" id="KW-0964">Secreted</keyword>
<dbReference type="SUPFAM" id="SSF57630">
    <property type="entry name" value="GLA-domain"/>
    <property type="match status" value="1"/>
</dbReference>
<dbReference type="SMART" id="SM00069">
    <property type="entry name" value="GLA"/>
    <property type="match status" value="1"/>
</dbReference>
<dbReference type="FunFam" id="2.40.10.10:FF:000013">
    <property type="entry name" value="Coagulation factor X"/>
    <property type="match status" value="1"/>
</dbReference>
<accession>A0A8B9VCQ0</accession>
<dbReference type="AlphaFoldDB" id="A0A8B9VCQ0"/>
<evidence type="ECO:0000256" key="21">
    <source>
        <dbReference type="ARBA" id="ARBA00031357"/>
    </source>
</evidence>
<reference evidence="29" key="1">
    <citation type="submission" date="2025-08" db="UniProtKB">
        <authorList>
            <consortium name="Ensembl"/>
        </authorList>
    </citation>
    <scope>IDENTIFICATION</scope>
</reference>
<evidence type="ECO:0000256" key="23">
    <source>
        <dbReference type="PROSITE-ProRule" id="PRU00076"/>
    </source>
</evidence>
<dbReference type="PANTHER" id="PTHR24278">
    <property type="entry name" value="COAGULATION FACTOR"/>
    <property type="match status" value="1"/>
</dbReference>
<comment type="similarity">
    <text evidence="20">Belongs to the peptidase S1 family. CLIP subfamily.</text>
</comment>
<dbReference type="EC" id="3.4.21.22" evidence="4"/>
<proteinExistence type="inferred from homology"/>
<evidence type="ECO:0000256" key="24">
    <source>
        <dbReference type="RuleBase" id="RU363034"/>
    </source>
</evidence>
<dbReference type="Pfam" id="PF00594">
    <property type="entry name" value="Gla"/>
    <property type="match status" value="1"/>
</dbReference>
<evidence type="ECO:0000256" key="25">
    <source>
        <dbReference type="SAM" id="MobiDB-lite"/>
    </source>
</evidence>
<feature type="region of interest" description="Disordered" evidence="25">
    <location>
        <begin position="1"/>
        <end position="31"/>
    </location>
</feature>
<keyword evidence="8 23" id="KW-0245">EGF-like domain</keyword>
<dbReference type="PROSITE" id="PS01186">
    <property type="entry name" value="EGF_2"/>
    <property type="match status" value="1"/>
</dbReference>
<dbReference type="CDD" id="cd00190">
    <property type="entry name" value="Tryp_SPc"/>
    <property type="match status" value="1"/>
</dbReference>
<dbReference type="InterPro" id="IPR018114">
    <property type="entry name" value="TRYPSIN_HIS"/>
</dbReference>
<evidence type="ECO:0000256" key="2">
    <source>
        <dbReference type="ARBA" id="ARBA00002741"/>
    </source>
</evidence>
<dbReference type="PROSITE" id="PS50240">
    <property type="entry name" value="TRYPSIN_DOM"/>
    <property type="match status" value="1"/>
</dbReference>
<keyword evidence="18" id="KW-0325">Glycoprotein</keyword>
<evidence type="ECO:0000256" key="7">
    <source>
        <dbReference type="ARBA" id="ARBA00022525"/>
    </source>
</evidence>
<dbReference type="PROSITE" id="PS50998">
    <property type="entry name" value="GLA_2"/>
    <property type="match status" value="1"/>
</dbReference>
<evidence type="ECO:0000256" key="9">
    <source>
        <dbReference type="ARBA" id="ARBA00022553"/>
    </source>
</evidence>
<dbReference type="PROSITE" id="PS00134">
    <property type="entry name" value="TRYPSIN_HIS"/>
    <property type="match status" value="1"/>
</dbReference>
<dbReference type="Gene3D" id="2.40.10.10">
    <property type="entry name" value="Trypsin-like serine proteases"/>
    <property type="match status" value="2"/>
</dbReference>
<dbReference type="PRINTS" id="PR00010">
    <property type="entry name" value="EGFBLOOD"/>
</dbReference>
<dbReference type="GO" id="GO:0005615">
    <property type="term" value="C:extracellular space"/>
    <property type="evidence" value="ECO:0007669"/>
    <property type="project" value="TreeGrafter"/>
</dbReference>
<keyword evidence="6" id="KW-0301">Gamma-carboxyglutamic acid</keyword>
<dbReference type="PROSITE" id="PS00010">
    <property type="entry name" value="ASX_HYDROXYL"/>
    <property type="match status" value="1"/>
</dbReference>
<dbReference type="InterPro" id="IPR033116">
    <property type="entry name" value="TRYPSIN_SER"/>
</dbReference>
<comment type="caution">
    <text evidence="23">Lacks conserved residue(s) required for the propagation of feature annotation.</text>
</comment>
<protein>
    <recommendedName>
        <fullName evidence="5">Coagulation factor IX</fullName>
        <ecNumber evidence="4">3.4.21.22</ecNumber>
    </recommendedName>
    <alternativeName>
        <fullName evidence="21">Christmas factor</fullName>
    </alternativeName>
</protein>
<feature type="active site" description="Charge relay system" evidence="22">
    <location>
        <position position="280"/>
    </location>
</feature>
<dbReference type="Pfam" id="PF00089">
    <property type="entry name" value="Trypsin"/>
    <property type="match status" value="1"/>
</dbReference>
<dbReference type="InterPro" id="IPR001881">
    <property type="entry name" value="EGF-like_Ca-bd_dom"/>
</dbReference>
<evidence type="ECO:0000259" key="28">
    <source>
        <dbReference type="PROSITE" id="PS50998"/>
    </source>
</evidence>
<reference evidence="29" key="2">
    <citation type="submission" date="2025-09" db="UniProtKB">
        <authorList>
            <consortium name="Ensembl"/>
        </authorList>
    </citation>
    <scope>IDENTIFICATION</scope>
</reference>
<dbReference type="CDD" id="cd00054">
    <property type="entry name" value="EGF_CA"/>
    <property type="match status" value="1"/>
</dbReference>
<organism evidence="29 30">
    <name type="scientific">Anas zonorhyncha</name>
    <name type="common">Eastern spot-billed duck</name>
    <dbReference type="NCBI Taxonomy" id="75864"/>
    <lineage>
        <taxon>Eukaryota</taxon>
        <taxon>Metazoa</taxon>
        <taxon>Chordata</taxon>
        <taxon>Craniata</taxon>
        <taxon>Vertebrata</taxon>
        <taxon>Euteleostomi</taxon>
        <taxon>Archelosauria</taxon>
        <taxon>Archosauria</taxon>
        <taxon>Dinosauria</taxon>
        <taxon>Saurischia</taxon>
        <taxon>Theropoda</taxon>
        <taxon>Coelurosauria</taxon>
        <taxon>Aves</taxon>
        <taxon>Neognathae</taxon>
        <taxon>Galloanserae</taxon>
        <taxon>Anseriformes</taxon>
        <taxon>Anatidae</taxon>
        <taxon>Anatinae</taxon>
        <taxon>Anas</taxon>
    </lineage>
</organism>
<evidence type="ECO:0000256" key="17">
    <source>
        <dbReference type="ARBA" id="ARBA00023157"/>
    </source>
</evidence>
<dbReference type="GO" id="GO:0004252">
    <property type="term" value="F:serine-type endopeptidase activity"/>
    <property type="evidence" value="ECO:0007669"/>
    <property type="project" value="UniProtKB-EC"/>
</dbReference>
<feature type="disulfide bond" evidence="23">
    <location>
        <begin position="125"/>
        <end position="134"/>
    </location>
</feature>
<dbReference type="GO" id="GO:0005509">
    <property type="term" value="F:calcium ion binding"/>
    <property type="evidence" value="ECO:0007669"/>
    <property type="project" value="InterPro"/>
</dbReference>
<evidence type="ECO:0000256" key="11">
    <source>
        <dbReference type="ARBA" id="ARBA00022723"/>
    </source>
</evidence>
<dbReference type="Ensembl" id="ENSAZOT00000021024.1">
    <property type="protein sequence ID" value="ENSAZOP00000019570.1"/>
    <property type="gene ID" value="ENSAZOG00000012678.1"/>
</dbReference>
<dbReference type="FunFam" id="4.10.740.10:FF:000001">
    <property type="entry name" value="vitamin K-dependent protein S"/>
    <property type="match status" value="1"/>
</dbReference>
<dbReference type="PANTHER" id="PTHR24278:SF31">
    <property type="entry name" value="COAGULATION FACTOR IX"/>
    <property type="match status" value="1"/>
</dbReference>
<dbReference type="PROSITE" id="PS00135">
    <property type="entry name" value="TRYPSIN_SER"/>
    <property type="match status" value="1"/>
</dbReference>
<keyword evidence="11" id="KW-0479">Metal-binding</keyword>
<keyword evidence="16" id="KW-0865">Zymogen</keyword>
<keyword evidence="12 24" id="KW-0378">Hydrolase</keyword>
<feature type="domain" description="EGF-like" evidence="26">
    <location>
        <begin position="99"/>
        <end position="135"/>
    </location>
</feature>
<evidence type="ECO:0000256" key="13">
    <source>
        <dbReference type="ARBA" id="ARBA00022825"/>
    </source>
</evidence>
<dbReference type="InterPro" id="IPR009003">
    <property type="entry name" value="Peptidase_S1_PA"/>
</dbReference>
<evidence type="ECO:0000256" key="1">
    <source>
        <dbReference type="ARBA" id="ARBA00001368"/>
    </source>
</evidence>
<dbReference type="FunFam" id="2.40.10.10:FF:000002">
    <property type="entry name" value="Transmembrane protease serine"/>
    <property type="match status" value="1"/>
</dbReference>
<dbReference type="PROSITE" id="PS50026">
    <property type="entry name" value="EGF_3"/>
    <property type="match status" value="1"/>
</dbReference>
<keyword evidence="15" id="KW-0460">Magnesium</keyword>
<dbReference type="InterPro" id="IPR017857">
    <property type="entry name" value="Coagulation_fac-like_Gla_dom"/>
</dbReference>
<evidence type="ECO:0000256" key="10">
    <source>
        <dbReference type="ARBA" id="ARBA00022670"/>
    </source>
</evidence>
<dbReference type="Gene3D" id="2.10.25.10">
    <property type="entry name" value="Laminin"/>
    <property type="match status" value="2"/>
</dbReference>
<dbReference type="SMART" id="SM00179">
    <property type="entry name" value="EGF_CA"/>
    <property type="match status" value="1"/>
</dbReference>
<evidence type="ECO:0000256" key="14">
    <source>
        <dbReference type="ARBA" id="ARBA00022837"/>
    </source>
</evidence>
<dbReference type="PRINTS" id="PR00722">
    <property type="entry name" value="CHYMOTRYPSIN"/>
</dbReference>
<evidence type="ECO:0000313" key="30">
    <source>
        <dbReference type="Proteomes" id="UP000694549"/>
    </source>
</evidence>
<comment type="function">
    <text evidence="2">Factor IX is a vitamin K-dependent plasma protein that participates in the intrinsic pathway of blood coagulation by converting factor X to its active form in the presence of Ca(2+) ions, phospholipids, and factor VIIIa.</text>
</comment>
<dbReference type="InterPro" id="IPR001254">
    <property type="entry name" value="Trypsin_dom"/>
</dbReference>
<dbReference type="InterPro" id="IPR043504">
    <property type="entry name" value="Peptidase_S1_PA_chymotrypsin"/>
</dbReference>
<dbReference type="InterPro" id="IPR050442">
    <property type="entry name" value="Peptidase_S1_coag_factors"/>
</dbReference>
<evidence type="ECO:0000256" key="22">
    <source>
        <dbReference type="PIRSR" id="PIRSR001143-1"/>
    </source>
</evidence>
<feature type="domain" description="Gla" evidence="28">
    <location>
        <begin position="62"/>
        <end position="99"/>
    </location>
</feature>
<keyword evidence="13 24" id="KW-0720">Serine protease</keyword>
<dbReference type="SUPFAM" id="SSF57196">
    <property type="entry name" value="EGF/Laminin"/>
    <property type="match status" value="2"/>
</dbReference>
<feature type="active site" description="Charge relay system" evidence="22">
    <location>
        <position position="234"/>
    </location>
</feature>
<dbReference type="InterPro" id="IPR012224">
    <property type="entry name" value="Pept_S1A_FX"/>
</dbReference>
<evidence type="ECO:0000256" key="6">
    <source>
        <dbReference type="ARBA" id="ARBA00022479"/>
    </source>
</evidence>
<keyword evidence="9" id="KW-0597">Phosphoprotein</keyword>
<evidence type="ECO:0000313" key="29">
    <source>
        <dbReference type="Ensembl" id="ENSAZOP00000019570.1"/>
    </source>
</evidence>
<sequence>MSLQPSPGGNHREAGGHLDIPSDPGTAGWSQQGTHLLTCMTQLPSPEVNKEASAVLHRQRRANSNRLEEVISGNLERECIEEKCSFEEAREVFENTEKTVNQCDPNPCKNGAVCEDAVSSYTCWCPAGYEGKNCEIDFTCAIKNGGCKHFCRHDPPQKVVCSCAAGYKLQEDGKSCEPTARPTLCISLFFPANSHEPHSCGFPLLPQVHLVDSKGLGFCGGSIVNEKWVVTAAHCLHPSPFFSAGEYNTKEDDNTEQWRKVVKILPHPTYNASINKHHNDIALLELDQPLTFNSYVTPICIGSREFTTMLLKHGQGTVSGWGSTLYRGRPAVILQVLTVPFVDRLTCLKSTSTSIQQNMFCAGFSAGGRDTCGGDSGGPHATEIEGTWFLTGVTSWGEECAKPGKYGIYTKVSKYVKPMMETA</sequence>
<dbReference type="GO" id="GO:0007596">
    <property type="term" value="P:blood coagulation"/>
    <property type="evidence" value="ECO:0007669"/>
    <property type="project" value="InterPro"/>
</dbReference>
<dbReference type="PIRSF" id="PIRSF001143">
    <property type="entry name" value="Factor_X"/>
    <property type="match status" value="1"/>
</dbReference>
<evidence type="ECO:0000256" key="20">
    <source>
        <dbReference type="ARBA" id="ARBA00024195"/>
    </source>
</evidence>
<dbReference type="Pfam" id="PF14670">
    <property type="entry name" value="FXa_inhibition"/>
    <property type="match status" value="1"/>
</dbReference>
<keyword evidence="30" id="KW-1185">Reference proteome</keyword>
<dbReference type="Proteomes" id="UP000694549">
    <property type="component" value="Unplaced"/>
</dbReference>
<dbReference type="SMART" id="SM00020">
    <property type="entry name" value="Tryp_SPc"/>
    <property type="match status" value="1"/>
</dbReference>
<evidence type="ECO:0000259" key="26">
    <source>
        <dbReference type="PROSITE" id="PS50026"/>
    </source>
</evidence>
<dbReference type="InterPro" id="IPR035972">
    <property type="entry name" value="GLA-like_dom_SF"/>
</dbReference>
<dbReference type="SMART" id="SM00181">
    <property type="entry name" value="EGF"/>
    <property type="match status" value="2"/>
</dbReference>
<dbReference type="PRINTS" id="PR00001">
    <property type="entry name" value="GLABLOOD"/>
</dbReference>
<name>A0A8B9VCQ0_9AVES</name>
<feature type="active site" description="Charge relay system" evidence="22">
    <location>
        <position position="376"/>
    </location>
</feature>
<dbReference type="PROSITE" id="PS00022">
    <property type="entry name" value="EGF_1"/>
    <property type="match status" value="1"/>
</dbReference>
<evidence type="ECO:0000256" key="16">
    <source>
        <dbReference type="ARBA" id="ARBA00023145"/>
    </source>
</evidence>
<evidence type="ECO:0000256" key="18">
    <source>
        <dbReference type="ARBA" id="ARBA00023180"/>
    </source>
</evidence>
<evidence type="ECO:0000256" key="3">
    <source>
        <dbReference type="ARBA" id="ARBA00004613"/>
    </source>
</evidence>
<keyword evidence="14" id="KW-0106">Calcium</keyword>
<dbReference type="SUPFAM" id="SSF50494">
    <property type="entry name" value="Trypsin-like serine proteases"/>
    <property type="match status" value="1"/>
</dbReference>
<evidence type="ECO:0000256" key="15">
    <source>
        <dbReference type="ARBA" id="ARBA00022842"/>
    </source>
</evidence>
<evidence type="ECO:0000256" key="4">
    <source>
        <dbReference type="ARBA" id="ARBA00012066"/>
    </source>
</evidence>
<dbReference type="InterPro" id="IPR000742">
    <property type="entry name" value="EGF"/>
</dbReference>
<dbReference type="InterPro" id="IPR001314">
    <property type="entry name" value="Peptidase_S1A"/>
</dbReference>
<evidence type="ECO:0000259" key="27">
    <source>
        <dbReference type="PROSITE" id="PS50240"/>
    </source>
</evidence>